<name>A0A5D2G7G1_GOSDA</name>
<keyword evidence="2" id="KW-1185">Reference proteome</keyword>
<gene>
    <name evidence="1" type="ORF">ES288_A06G170000v1</name>
</gene>
<evidence type="ECO:0000313" key="2">
    <source>
        <dbReference type="Proteomes" id="UP000323506"/>
    </source>
</evidence>
<evidence type="ECO:0000313" key="1">
    <source>
        <dbReference type="EMBL" id="TYH13822.1"/>
    </source>
</evidence>
<proteinExistence type="predicted"/>
<dbReference type="EMBL" id="CM017693">
    <property type="protein sequence ID" value="TYH13822.1"/>
    <property type="molecule type" value="Genomic_DNA"/>
</dbReference>
<dbReference type="Proteomes" id="UP000323506">
    <property type="component" value="Chromosome A06"/>
</dbReference>
<protein>
    <submittedName>
        <fullName evidence="1">Uncharacterized protein</fullName>
    </submittedName>
</protein>
<organism evidence="1 2">
    <name type="scientific">Gossypium darwinii</name>
    <name type="common">Darwin's cotton</name>
    <name type="synonym">Gossypium barbadense var. darwinii</name>
    <dbReference type="NCBI Taxonomy" id="34276"/>
    <lineage>
        <taxon>Eukaryota</taxon>
        <taxon>Viridiplantae</taxon>
        <taxon>Streptophyta</taxon>
        <taxon>Embryophyta</taxon>
        <taxon>Tracheophyta</taxon>
        <taxon>Spermatophyta</taxon>
        <taxon>Magnoliopsida</taxon>
        <taxon>eudicotyledons</taxon>
        <taxon>Gunneridae</taxon>
        <taxon>Pentapetalae</taxon>
        <taxon>rosids</taxon>
        <taxon>malvids</taxon>
        <taxon>Malvales</taxon>
        <taxon>Malvaceae</taxon>
        <taxon>Malvoideae</taxon>
        <taxon>Gossypium</taxon>
    </lineage>
</organism>
<accession>A0A5D2G7G1</accession>
<sequence length="58" mass="6762">MILKGIKGLKLNVTREDLSGWACCHGFESRQMPICAPMTTRQPLLRRSRRQRRHRGIT</sequence>
<reference evidence="1 2" key="1">
    <citation type="submission" date="2019-06" db="EMBL/GenBank/DDBJ databases">
        <title>WGS assembly of Gossypium darwinii.</title>
        <authorList>
            <person name="Chen Z.J."/>
            <person name="Sreedasyam A."/>
            <person name="Ando A."/>
            <person name="Song Q."/>
            <person name="De L."/>
            <person name="Hulse-Kemp A."/>
            <person name="Ding M."/>
            <person name="Ye W."/>
            <person name="Kirkbride R."/>
            <person name="Jenkins J."/>
            <person name="Plott C."/>
            <person name="Lovell J."/>
            <person name="Lin Y.-M."/>
            <person name="Vaughn R."/>
            <person name="Liu B."/>
            <person name="Li W."/>
            <person name="Simpson S."/>
            <person name="Scheffler B."/>
            <person name="Saski C."/>
            <person name="Grover C."/>
            <person name="Hu G."/>
            <person name="Conover J."/>
            <person name="Carlson J."/>
            <person name="Shu S."/>
            <person name="Boston L."/>
            <person name="Williams M."/>
            <person name="Peterson D."/>
            <person name="Mcgee K."/>
            <person name="Jones D."/>
            <person name="Wendel J."/>
            <person name="Stelly D."/>
            <person name="Grimwood J."/>
            <person name="Schmutz J."/>
        </authorList>
    </citation>
    <scope>NUCLEOTIDE SEQUENCE [LARGE SCALE GENOMIC DNA]</scope>
    <source>
        <strain evidence="1">1808015.09</strain>
    </source>
</reference>
<dbReference type="AlphaFoldDB" id="A0A5D2G7G1"/>